<dbReference type="NCBIfam" id="TIGR02937">
    <property type="entry name" value="sigma70-ECF"/>
    <property type="match status" value="1"/>
</dbReference>
<protein>
    <submittedName>
        <fullName evidence="8">Sigma-70 family RNA polymerase sigma factor</fullName>
    </submittedName>
</protein>
<dbReference type="InterPro" id="IPR007627">
    <property type="entry name" value="RNA_pol_sigma70_r2"/>
</dbReference>
<accession>A0ABX7P991</accession>
<dbReference type="InterPro" id="IPR036388">
    <property type="entry name" value="WH-like_DNA-bd_sf"/>
</dbReference>
<dbReference type="SUPFAM" id="SSF88946">
    <property type="entry name" value="Sigma2 domain of RNA polymerase sigma factors"/>
    <property type="match status" value="1"/>
</dbReference>
<evidence type="ECO:0000256" key="1">
    <source>
        <dbReference type="ARBA" id="ARBA00010641"/>
    </source>
</evidence>
<dbReference type="InterPro" id="IPR013249">
    <property type="entry name" value="RNA_pol_sigma70_r4_t2"/>
</dbReference>
<dbReference type="PANTHER" id="PTHR43133:SF8">
    <property type="entry name" value="RNA POLYMERASE SIGMA FACTOR HI_1459-RELATED"/>
    <property type="match status" value="1"/>
</dbReference>
<keyword evidence="3" id="KW-0731">Sigma factor</keyword>
<dbReference type="Proteomes" id="UP000662747">
    <property type="component" value="Chromosome"/>
</dbReference>
<keyword evidence="4" id="KW-0238">DNA-binding</keyword>
<keyword evidence="9" id="KW-1185">Reference proteome</keyword>
<dbReference type="InterPro" id="IPR014284">
    <property type="entry name" value="RNA_pol_sigma-70_dom"/>
</dbReference>
<dbReference type="RefSeq" id="WP_206728542.1">
    <property type="nucleotide sequence ID" value="NZ_CP071090.1"/>
</dbReference>
<dbReference type="CDD" id="cd06171">
    <property type="entry name" value="Sigma70_r4"/>
    <property type="match status" value="1"/>
</dbReference>
<evidence type="ECO:0000313" key="8">
    <source>
        <dbReference type="EMBL" id="QSQ27014.1"/>
    </source>
</evidence>
<dbReference type="InterPro" id="IPR013325">
    <property type="entry name" value="RNA_pol_sigma_r2"/>
</dbReference>
<name>A0ABX7P991_9BACT</name>
<dbReference type="InterPro" id="IPR039425">
    <property type="entry name" value="RNA_pol_sigma-70-like"/>
</dbReference>
<keyword evidence="5" id="KW-0804">Transcription</keyword>
<gene>
    <name evidence="8" type="ORF">JY651_19775</name>
</gene>
<proteinExistence type="inferred from homology"/>
<evidence type="ECO:0000256" key="2">
    <source>
        <dbReference type="ARBA" id="ARBA00023015"/>
    </source>
</evidence>
<evidence type="ECO:0000259" key="7">
    <source>
        <dbReference type="Pfam" id="PF08281"/>
    </source>
</evidence>
<dbReference type="Gene3D" id="1.10.10.10">
    <property type="entry name" value="Winged helix-like DNA-binding domain superfamily/Winged helix DNA-binding domain"/>
    <property type="match status" value="1"/>
</dbReference>
<dbReference type="EMBL" id="CP071090">
    <property type="protein sequence ID" value="QSQ27014.1"/>
    <property type="molecule type" value="Genomic_DNA"/>
</dbReference>
<dbReference type="PANTHER" id="PTHR43133">
    <property type="entry name" value="RNA POLYMERASE ECF-TYPE SIGMA FACTO"/>
    <property type="match status" value="1"/>
</dbReference>
<evidence type="ECO:0000256" key="5">
    <source>
        <dbReference type="ARBA" id="ARBA00023163"/>
    </source>
</evidence>
<dbReference type="InterPro" id="IPR013324">
    <property type="entry name" value="RNA_pol_sigma_r3/r4-like"/>
</dbReference>
<feature type="domain" description="RNA polymerase sigma-70 region 2" evidence="6">
    <location>
        <begin position="32"/>
        <end position="97"/>
    </location>
</feature>
<evidence type="ECO:0000256" key="3">
    <source>
        <dbReference type="ARBA" id="ARBA00023082"/>
    </source>
</evidence>
<feature type="domain" description="RNA polymerase sigma factor 70 region 4 type 2" evidence="7">
    <location>
        <begin position="129"/>
        <end position="179"/>
    </location>
</feature>
<keyword evidence="2" id="KW-0805">Transcription regulation</keyword>
<evidence type="ECO:0000313" key="9">
    <source>
        <dbReference type="Proteomes" id="UP000662747"/>
    </source>
</evidence>
<organism evidence="8 9">
    <name type="scientific">Pyxidicoccus parkwayensis</name>
    <dbReference type="NCBI Taxonomy" id="2813578"/>
    <lineage>
        <taxon>Bacteria</taxon>
        <taxon>Pseudomonadati</taxon>
        <taxon>Myxococcota</taxon>
        <taxon>Myxococcia</taxon>
        <taxon>Myxococcales</taxon>
        <taxon>Cystobacterineae</taxon>
        <taxon>Myxococcaceae</taxon>
        <taxon>Pyxidicoccus</taxon>
    </lineage>
</organism>
<evidence type="ECO:0000256" key="4">
    <source>
        <dbReference type="ARBA" id="ARBA00023125"/>
    </source>
</evidence>
<dbReference type="Gene3D" id="1.10.1740.10">
    <property type="match status" value="1"/>
</dbReference>
<dbReference type="SUPFAM" id="SSF88659">
    <property type="entry name" value="Sigma3 and sigma4 domains of RNA polymerase sigma factors"/>
    <property type="match status" value="1"/>
</dbReference>
<evidence type="ECO:0000259" key="6">
    <source>
        <dbReference type="Pfam" id="PF04542"/>
    </source>
</evidence>
<comment type="similarity">
    <text evidence="1">Belongs to the sigma-70 factor family. ECF subfamily.</text>
</comment>
<dbReference type="Pfam" id="PF04542">
    <property type="entry name" value="Sigma70_r2"/>
    <property type="match status" value="1"/>
</dbReference>
<reference evidence="8 9" key="1">
    <citation type="submission" date="2021-02" db="EMBL/GenBank/DDBJ databases">
        <title>De Novo genome assembly of isolated myxobacteria.</title>
        <authorList>
            <person name="Stevens D.C."/>
        </authorList>
    </citation>
    <scope>NUCLEOTIDE SEQUENCE [LARGE SCALE GENOMIC DNA]</scope>
    <source>
        <strain evidence="9">SCPEA02</strain>
    </source>
</reference>
<sequence>MGGRFAVKGTAILDEPTSPPRATAARDFDALLEAEQAGLLRLARRLVWDGEEARDVVQATLADAYEKRHALRDVKAGPAWLRSILVSRAMGHLRRRRLWTLVREALDFGPTQDLSPEEHFAGAERWRTFGRALRALPAQQATAFTLRYLEGLDLDAIAGAMRIGRGTVRIHLYRALKKLKAADALEGDTP</sequence>
<dbReference type="Pfam" id="PF08281">
    <property type="entry name" value="Sigma70_r4_2"/>
    <property type="match status" value="1"/>
</dbReference>